<keyword evidence="3" id="KW-1185">Reference proteome</keyword>
<evidence type="ECO:0000313" key="2">
    <source>
        <dbReference type="EMBL" id="SMH67710.1"/>
    </source>
</evidence>
<dbReference type="EMBL" id="LT841305">
    <property type="protein sequence ID" value="SMH67710.1"/>
    <property type="molecule type" value="Genomic_DNA"/>
</dbReference>
<accession>A0ABY1MV40</accession>
<reference evidence="2 3" key="1">
    <citation type="submission" date="2017-03" db="EMBL/GenBank/DDBJ databases">
        <authorList>
            <person name="Regsiter A."/>
            <person name="William W."/>
        </authorList>
    </citation>
    <scope>NUCLEOTIDE SEQUENCE [LARGE SCALE GENOMIC DNA]</scope>
    <source>
        <strain evidence="2">PRJEB5721</strain>
    </source>
</reference>
<evidence type="ECO:0000256" key="1">
    <source>
        <dbReference type="SAM" id="MobiDB-lite"/>
    </source>
</evidence>
<evidence type="ECO:0000313" key="3">
    <source>
        <dbReference type="Proteomes" id="UP000193925"/>
    </source>
</evidence>
<feature type="compositionally biased region" description="Basic and acidic residues" evidence="1">
    <location>
        <begin position="77"/>
        <end position="86"/>
    </location>
</feature>
<proteinExistence type="predicted"/>
<protein>
    <submittedName>
        <fullName evidence="2">Uncharacterized protein</fullName>
    </submittedName>
</protein>
<feature type="region of interest" description="Disordered" evidence="1">
    <location>
        <begin position="1"/>
        <end position="58"/>
    </location>
</feature>
<dbReference type="Proteomes" id="UP000193925">
    <property type="component" value="Chromosome AFERRI"/>
</dbReference>
<feature type="region of interest" description="Disordered" evidence="1">
    <location>
        <begin position="72"/>
        <end position="97"/>
    </location>
</feature>
<feature type="compositionally biased region" description="Low complexity" evidence="1">
    <location>
        <begin position="43"/>
        <end position="58"/>
    </location>
</feature>
<name>A0ABY1MV40_9PROT</name>
<gene>
    <name evidence="2" type="ORF">AFERRI_50912</name>
</gene>
<organism evidence="2 3">
    <name type="scientific">Acidithiobacillus ferrivorans</name>
    <dbReference type="NCBI Taxonomy" id="160808"/>
    <lineage>
        <taxon>Bacteria</taxon>
        <taxon>Pseudomonadati</taxon>
        <taxon>Pseudomonadota</taxon>
        <taxon>Acidithiobacillia</taxon>
        <taxon>Acidithiobacillales</taxon>
        <taxon>Acidithiobacillaceae</taxon>
        <taxon>Acidithiobacillus</taxon>
    </lineage>
</organism>
<sequence length="97" mass="10215">MPGPQGYEPCPGYGHYRPSLADSGGSGGAPRGDAQRHGPALCGRLSGGQALSAGSAARRSGLTLARLRAILQHKRIGRDDEHDRRGRLSPQCGHDYL</sequence>